<evidence type="ECO:0000256" key="3">
    <source>
        <dbReference type="ARBA" id="ARBA00022692"/>
    </source>
</evidence>
<accession>A0AAV0AS65</accession>
<gene>
    <name evidence="7" type="ORF">PPACK8108_LOCUS5646</name>
</gene>
<dbReference type="GO" id="GO:0005886">
    <property type="term" value="C:plasma membrane"/>
    <property type="evidence" value="ECO:0007669"/>
    <property type="project" value="TreeGrafter"/>
</dbReference>
<dbReference type="Pfam" id="PF01184">
    <property type="entry name" value="Gpr1_Fun34_YaaH"/>
    <property type="match status" value="1"/>
</dbReference>
<dbReference type="PANTHER" id="PTHR31123:SF1">
    <property type="entry name" value="ACCUMULATION OF DYADS PROTEIN 2-RELATED"/>
    <property type="match status" value="1"/>
</dbReference>
<evidence type="ECO:0000256" key="2">
    <source>
        <dbReference type="ARBA" id="ARBA00005587"/>
    </source>
</evidence>
<organism evidence="7 8">
    <name type="scientific">Phakopsora pachyrhizi</name>
    <name type="common">Asian soybean rust disease fungus</name>
    <dbReference type="NCBI Taxonomy" id="170000"/>
    <lineage>
        <taxon>Eukaryota</taxon>
        <taxon>Fungi</taxon>
        <taxon>Dikarya</taxon>
        <taxon>Basidiomycota</taxon>
        <taxon>Pucciniomycotina</taxon>
        <taxon>Pucciniomycetes</taxon>
        <taxon>Pucciniales</taxon>
        <taxon>Phakopsoraceae</taxon>
        <taxon>Phakopsora</taxon>
    </lineage>
</organism>
<evidence type="ECO:0000256" key="1">
    <source>
        <dbReference type="ARBA" id="ARBA00004141"/>
    </source>
</evidence>
<evidence type="ECO:0000256" key="5">
    <source>
        <dbReference type="ARBA" id="ARBA00023136"/>
    </source>
</evidence>
<keyword evidence="4 6" id="KW-1133">Transmembrane helix</keyword>
<proteinExistence type="inferred from homology"/>
<comment type="similarity">
    <text evidence="2">Belongs to the acetate uptake transporter (AceTr) (TC 2.A.96) family.</text>
</comment>
<keyword evidence="5 6" id="KW-0472">Membrane</keyword>
<evidence type="ECO:0000313" key="7">
    <source>
        <dbReference type="EMBL" id="CAH7670899.1"/>
    </source>
</evidence>
<dbReference type="AlphaFoldDB" id="A0AAV0AS65"/>
<evidence type="ECO:0000313" key="8">
    <source>
        <dbReference type="Proteomes" id="UP001153365"/>
    </source>
</evidence>
<dbReference type="Proteomes" id="UP001153365">
    <property type="component" value="Unassembled WGS sequence"/>
</dbReference>
<reference evidence="7" key="1">
    <citation type="submission" date="2022-06" db="EMBL/GenBank/DDBJ databases">
        <authorList>
            <consortium name="SYNGENTA / RWTH Aachen University"/>
        </authorList>
    </citation>
    <scope>NUCLEOTIDE SEQUENCE</scope>
</reference>
<evidence type="ECO:0000256" key="6">
    <source>
        <dbReference type="SAM" id="Phobius"/>
    </source>
</evidence>
<feature type="transmembrane region" description="Helical" evidence="6">
    <location>
        <begin position="44"/>
        <end position="61"/>
    </location>
</feature>
<dbReference type="EMBL" id="CALTRL010001086">
    <property type="protein sequence ID" value="CAH7670899.1"/>
    <property type="molecule type" value="Genomic_DNA"/>
</dbReference>
<dbReference type="GO" id="GO:0015123">
    <property type="term" value="F:acetate transmembrane transporter activity"/>
    <property type="evidence" value="ECO:0007669"/>
    <property type="project" value="TreeGrafter"/>
</dbReference>
<feature type="transmembrane region" description="Helical" evidence="6">
    <location>
        <begin position="107"/>
        <end position="130"/>
    </location>
</feature>
<dbReference type="NCBIfam" id="NF038013">
    <property type="entry name" value="AceTr_1"/>
    <property type="match status" value="1"/>
</dbReference>
<dbReference type="InterPro" id="IPR051633">
    <property type="entry name" value="AceTr"/>
</dbReference>
<name>A0AAV0AS65_PHAPC</name>
<keyword evidence="8" id="KW-1185">Reference proteome</keyword>
<protein>
    <submittedName>
        <fullName evidence="7">GPR1/FUN34/yaaH family-domain-containing protein</fullName>
    </submittedName>
</protein>
<comment type="caution">
    <text evidence="7">The sequence shown here is derived from an EMBL/GenBank/DDBJ whole genome shotgun (WGS) entry which is preliminary data.</text>
</comment>
<evidence type="ECO:0000256" key="4">
    <source>
        <dbReference type="ARBA" id="ARBA00022989"/>
    </source>
</evidence>
<dbReference type="PANTHER" id="PTHR31123">
    <property type="entry name" value="ACCUMULATION OF DYADS PROTEIN 2-RELATED"/>
    <property type="match status" value="1"/>
</dbReference>
<dbReference type="InterPro" id="IPR000791">
    <property type="entry name" value="Gpr1/Fun34/SatP-like"/>
</dbReference>
<sequence>MSNSKILEPSEALGNRHTLTMDDSNVSDNQQYYRSKRPKFADPAPLGLCSIAASTFLLSLINLQFRGVKTNNIVLSMAFGFGGIVQFLAGMWEFASGNTFCATVFSAYGWFLHLSSISLSCPPVLPLYTFHRLSFELRRLLFMYN</sequence>
<keyword evidence="3 6" id="KW-0812">Transmembrane</keyword>
<comment type="subcellular location">
    <subcellularLocation>
        <location evidence="1">Membrane</location>
        <topology evidence="1">Multi-pass membrane protein</topology>
    </subcellularLocation>
</comment>
<feature type="transmembrane region" description="Helical" evidence="6">
    <location>
        <begin position="73"/>
        <end position="95"/>
    </location>
</feature>